<evidence type="ECO:0000256" key="1">
    <source>
        <dbReference type="ARBA" id="ARBA00023015"/>
    </source>
</evidence>
<evidence type="ECO:0000259" key="4">
    <source>
        <dbReference type="PROSITE" id="PS50995"/>
    </source>
</evidence>
<dbReference type="PANTHER" id="PTHR42756">
    <property type="entry name" value="TRANSCRIPTIONAL REGULATOR, MARR"/>
    <property type="match status" value="1"/>
</dbReference>
<evidence type="ECO:0000256" key="3">
    <source>
        <dbReference type="ARBA" id="ARBA00023163"/>
    </source>
</evidence>
<protein>
    <submittedName>
        <fullName evidence="5">MarR family winged helix-turn-helix transcriptional regulator</fullName>
    </submittedName>
</protein>
<dbReference type="RefSeq" id="WP_378092523.1">
    <property type="nucleotide sequence ID" value="NZ_JBHSEP010000002.1"/>
</dbReference>
<reference evidence="6" key="1">
    <citation type="journal article" date="2019" name="Int. J. Syst. Evol. Microbiol.">
        <title>The Global Catalogue of Microorganisms (GCM) 10K type strain sequencing project: providing services to taxonomists for standard genome sequencing and annotation.</title>
        <authorList>
            <consortium name="The Broad Institute Genomics Platform"/>
            <consortium name="The Broad Institute Genome Sequencing Center for Infectious Disease"/>
            <person name="Wu L."/>
            <person name="Ma J."/>
        </authorList>
    </citation>
    <scope>NUCLEOTIDE SEQUENCE [LARGE SCALE GENOMIC DNA]</scope>
    <source>
        <strain evidence="6">CCUG 49571</strain>
    </source>
</reference>
<feature type="domain" description="HTH marR-type" evidence="4">
    <location>
        <begin position="9"/>
        <end position="141"/>
    </location>
</feature>
<gene>
    <name evidence="5" type="ORF">ACFO3S_04005</name>
</gene>
<keyword evidence="6" id="KW-1185">Reference proteome</keyword>
<dbReference type="InterPro" id="IPR036388">
    <property type="entry name" value="WH-like_DNA-bd_sf"/>
</dbReference>
<dbReference type="SMART" id="SM00347">
    <property type="entry name" value="HTH_MARR"/>
    <property type="match status" value="1"/>
</dbReference>
<dbReference type="PROSITE" id="PS50995">
    <property type="entry name" value="HTH_MARR_2"/>
    <property type="match status" value="1"/>
</dbReference>
<dbReference type="Proteomes" id="UP001596028">
    <property type="component" value="Unassembled WGS sequence"/>
</dbReference>
<dbReference type="PRINTS" id="PR00598">
    <property type="entry name" value="HTHMARR"/>
</dbReference>
<proteinExistence type="predicted"/>
<evidence type="ECO:0000313" key="5">
    <source>
        <dbReference type="EMBL" id="MFC4597390.1"/>
    </source>
</evidence>
<keyword evidence="2" id="KW-0238">DNA-binding</keyword>
<dbReference type="PANTHER" id="PTHR42756:SF1">
    <property type="entry name" value="TRANSCRIPTIONAL REPRESSOR OF EMRAB OPERON"/>
    <property type="match status" value="1"/>
</dbReference>
<sequence>MKHDGYDLNRSVGFRMGLTYRKLTALFHNRLKPFELTPEQWSVLYQIDREEGLIQKDIAERTGRDRPTTTRILDHLEHKGLAHRRADERDRRSYRVYATDRGRELIRDTLRLELQGNEDVRACMTEEEFETLMRLLGNIEHHVKNILDRE</sequence>
<organism evidence="5 6">
    <name type="scientific">Cohnella hongkongensis</name>
    <dbReference type="NCBI Taxonomy" id="178337"/>
    <lineage>
        <taxon>Bacteria</taxon>
        <taxon>Bacillati</taxon>
        <taxon>Bacillota</taxon>
        <taxon>Bacilli</taxon>
        <taxon>Bacillales</taxon>
        <taxon>Paenibacillaceae</taxon>
        <taxon>Cohnella</taxon>
    </lineage>
</organism>
<dbReference type="EMBL" id="JBHSEP010000002">
    <property type="protein sequence ID" value="MFC4597390.1"/>
    <property type="molecule type" value="Genomic_DNA"/>
</dbReference>
<dbReference type="InterPro" id="IPR000835">
    <property type="entry name" value="HTH_MarR-typ"/>
</dbReference>
<keyword evidence="1" id="KW-0805">Transcription regulation</keyword>
<dbReference type="InterPro" id="IPR036390">
    <property type="entry name" value="WH_DNA-bd_sf"/>
</dbReference>
<accession>A0ABV9F614</accession>
<dbReference type="Pfam" id="PF01047">
    <property type="entry name" value="MarR"/>
    <property type="match status" value="1"/>
</dbReference>
<dbReference type="Gene3D" id="1.10.10.10">
    <property type="entry name" value="Winged helix-like DNA-binding domain superfamily/Winged helix DNA-binding domain"/>
    <property type="match status" value="1"/>
</dbReference>
<evidence type="ECO:0000313" key="6">
    <source>
        <dbReference type="Proteomes" id="UP001596028"/>
    </source>
</evidence>
<keyword evidence="3" id="KW-0804">Transcription</keyword>
<dbReference type="SUPFAM" id="SSF46785">
    <property type="entry name" value="Winged helix' DNA-binding domain"/>
    <property type="match status" value="1"/>
</dbReference>
<comment type="caution">
    <text evidence="5">The sequence shown here is derived from an EMBL/GenBank/DDBJ whole genome shotgun (WGS) entry which is preliminary data.</text>
</comment>
<evidence type="ECO:0000256" key="2">
    <source>
        <dbReference type="ARBA" id="ARBA00023125"/>
    </source>
</evidence>
<name>A0ABV9F614_9BACL</name>